<dbReference type="GO" id="GO:0009425">
    <property type="term" value="C:bacterial-type flagellum basal body"/>
    <property type="evidence" value="ECO:0007669"/>
    <property type="project" value="UniProtKB-SubCell"/>
</dbReference>
<dbReference type="PANTHER" id="PTHR30065:SF1">
    <property type="entry name" value="SURFACE PRESENTATION OF ANTIGENS PROTEIN SPAR"/>
    <property type="match status" value="1"/>
</dbReference>
<keyword evidence="11" id="KW-0969">Cilium</keyword>
<evidence type="ECO:0000256" key="5">
    <source>
        <dbReference type="ARBA" id="ARBA00022692"/>
    </source>
</evidence>
<dbReference type="PANTHER" id="PTHR30065">
    <property type="entry name" value="FLAGELLAR BIOSYNTHETIC PROTEIN FLIR"/>
    <property type="match status" value="1"/>
</dbReference>
<dbReference type="InterPro" id="IPR002010">
    <property type="entry name" value="T3SS_IM_R"/>
</dbReference>
<evidence type="ECO:0000256" key="4">
    <source>
        <dbReference type="ARBA" id="ARBA00022475"/>
    </source>
</evidence>
<evidence type="ECO:0000256" key="7">
    <source>
        <dbReference type="ARBA" id="ARBA00023136"/>
    </source>
</evidence>
<dbReference type="EMBL" id="WNLA01000033">
    <property type="protein sequence ID" value="MTW05953.1"/>
    <property type="molecule type" value="Genomic_DNA"/>
</dbReference>
<dbReference type="InterPro" id="IPR006303">
    <property type="entry name" value="FliR"/>
</dbReference>
<dbReference type="Pfam" id="PF01311">
    <property type="entry name" value="Bac_export_1"/>
    <property type="match status" value="1"/>
</dbReference>
<keyword evidence="11" id="KW-0282">Flagellum</keyword>
<evidence type="ECO:0000256" key="10">
    <source>
        <dbReference type="RuleBase" id="RU362071"/>
    </source>
</evidence>
<gene>
    <name evidence="11" type="primary">fliR</name>
    <name evidence="11" type="ORF">GM668_28125</name>
</gene>
<feature type="transmembrane region" description="Helical" evidence="10">
    <location>
        <begin position="77"/>
        <end position="101"/>
    </location>
</feature>
<evidence type="ECO:0000256" key="1">
    <source>
        <dbReference type="ARBA" id="ARBA00002578"/>
    </source>
</evidence>
<evidence type="ECO:0000256" key="3">
    <source>
        <dbReference type="ARBA" id="ARBA00021717"/>
    </source>
</evidence>
<evidence type="ECO:0000313" key="11">
    <source>
        <dbReference type="EMBL" id="MTW05953.1"/>
    </source>
</evidence>
<protein>
    <recommendedName>
        <fullName evidence="3 9">Flagellar biosynthetic protein FliR</fullName>
    </recommendedName>
</protein>
<dbReference type="GO" id="GO:0044780">
    <property type="term" value="P:bacterial-type flagellum assembly"/>
    <property type="evidence" value="ECO:0007669"/>
    <property type="project" value="UniProtKB-UniRule"/>
</dbReference>
<feature type="transmembrane region" description="Helical" evidence="10">
    <location>
        <begin position="209"/>
        <end position="230"/>
    </location>
</feature>
<accession>A0A6L6Q7Y2</accession>
<name>A0A6L6Q7Y2_9BURK</name>
<dbReference type="GO" id="GO:0005886">
    <property type="term" value="C:plasma membrane"/>
    <property type="evidence" value="ECO:0007669"/>
    <property type="project" value="UniProtKB-SubCell"/>
</dbReference>
<keyword evidence="7 10" id="KW-0472">Membrane</keyword>
<comment type="function">
    <text evidence="1 10">Role in flagellar biosynthesis.</text>
</comment>
<keyword evidence="4 10" id="KW-1003">Cell membrane</keyword>
<sequence length="253" mass="26708">MRLDFNAAWIAAVLLCSLRLSAVLMLAPPLQVMGLPVRVRMLFILALSVALVAALPPGPAPSPHDAPALLRAAAGELCTGALMGFGIHAAFAAFGFAGNALDLQTGFNIANLFDPVTHSQSPLLATLLGMVAVMLFFTLDMHHTLLRGFAWSLQRLPLGAPLPPPAPDAIVRQFGTLFTLGLMLAAPVLFCLFLLELALAVLSRNLPQMNIFVLGAPVKIAAGLALLAAMSGHIGTVARRVFDGVFDFWEAVL</sequence>
<dbReference type="Proteomes" id="UP000484015">
    <property type="component" value="Unassembled WGS sequence"/>
</dbReference>
<evidence type="ECO:0000313" key="12">
    <source>
        <dbReference type="Proteomes" id="UP000484015"/>
    </source>
</evidence>
<dbReference type="OrthoDB" id="8808595at2"/>
<feature type="transmembrane region" description="Helical" evidence="10">
    <location>
        <begin position="39"/>
        <end position="56"/>
    </location>
</feature>
<feature type="transmembrane region" description="Helical" evidence="10">
    <location>
        <begin position="7"/>
        <end position="27"/>
    </location>
</feature>
<evidence type="ECO:0000256" key="8">
    <source>
        <dbReference type="ARBA" id="ARBA00023143"/>
    </source>
</evidence>
<organism evidence="11 12">
    <name type="scientific">Pseudoduganella ginsengisoli</name>
    <dbReference type="NCBI Taxonomy" id="1462440"/>
    <lineage>
        <taxon>Bacteria</taxon>
        <taxon>Pseudomonadati</taxon>
        <taxon>Pseudomonadota</taxon>
        <taxon>Betaproteobacteria</taxon>
        <taxon>Burkholderiales</taxon>
        <taxon>Oxalobacteraceae</taxon>
        <taxon>Telluria group</taxon>
        <taxon>Pseudoduganella</taxon>
    </lineage>
</organism>
<comment type="subcellular location">
    <subcellularLocation>
        <location evidence="10">Cell membrane</location>
        <topology evidence="10">Multi-pass membrane protein</topology>
    </subcellularLocation>
    <subcellularLocation>
        <location evidence="10">Bacterial flagellum basal body</location>
    </subcellularLocation>
</comment>
<keyword evidence="8 10" id="KW-0975">Bacterial flagellum</keyword>
<dbReference type="AlphaFoldDB" id="A0A6L6Q7Y2"/>
<dbReference type="GO" id="GO:0006605">
    <property type="term" value="P:protein targeting"/>
    <property type="evidence" value="ECO:0007669"/>
    <property type="project" value="UniProtKB-UniRule"/>
</dbReference>
<keyword evidence="5 10" id="KW-0812">Transmembrane</keyword>
<feature type="transmembrane region" description="Helical" evidence="10">
    <location>
        <begin position="121"/>
        <end position="139"/>
    </location>
</feature>
<reference evidence="11 12" key="1">
    <citation type="submission" date="2019-11" db="EMBL/GenBank/DDBJ databases">
        <title>Type strains purchased from KCTC, JCM and DSMZ.</title>
        <authorList>
            <person name="Lu H."/>
        </authorList>
    </citation>
    <scope>NUCLEOTIDE SEQUENCE [LARGE SCALE GENOMIC DNA]</scope>
    <source>
        <strain evidence="11 12">KCTC 42409</strain>
    </source>
</reference>
<dbReference type="RefSeq" id="WP_155442295.1">
    <property type="nucleotide sequence ID" value="NZ_WNLA01000033.1"/>
</dbReference>
<evidence type="ECO:0000256" key="9">
    <source>
        <dbReference type="NCBIfam" id="TIGR01400"/>
    </source>
</evidence>
<comment type="similarity">
    <text evidence="2 10">Belongs to the FliR/MopE/SpaR family.</text>
</comment>
<evidence type="ECO:0000256" key="2">
    <source>
        <dbReference type="ARBA" id="ARBA00009772"/>
    </source>
</evidence>
<feature type="transmembrane region" description="Helical" evidence="10">
    <location>
        <begin position="177"/>
        <end position="203"/>
    </location>
</feature>
<evidence type="ECO:0000256" key="6">
    <source>
        <dbReference type="ARBA" id="ARBA00022989"/>
    </source>
</evidence>
<dbReference type="PRINTS" id="PR00953">
    <property type="entry name" value="TYPE3IMRPROT"/>
</dbReference>
<comment type="caution">
    <text evidence="11">The sequence shown here is derived from an EMBL/GenBank/DDBJ whole genome shotgun (WGS) entry which is preliminary data.</text>
</comment>
<proteinExistence type="inferred from homology"/>
<dbReference type="NCBIfam" id="TIGR01400">
    <property type="entry name" value="fliR"/>
    <property type="match status" value="1"/>
</dbReference>
<keyword evidence="6 10" id="KW-1133">Transmembrane helix</keyword>
<keyword evidence="11" id="KW-0966">Cell projection</keyword>
<keyword evidence="12" id="KW-1185">Reference proteome</keyword>